<comment type="caution">
    <text evidence="3">The sequence shown here is derived from an EMBL/GenBank/DDBJ whole genome shotgun (WGS) entry which is preliminary data.</text>
</comment>
<feature type="coiled-coil region" evidence="1">
    <location>
        <begin position="200"/>
        <end position="234"/>
    </location>
</feature>
<evidence type="ECO:0000313" key="4">
    <source>
        <dbReference type="Proteomes" id="UP000320811"/>
    </source>
</evidence>
<dbReference type="AlphaFoldDB" id="A0A561P9Q4"/>
<protein>
    <submittedName>
        <fullName evidence="3">Uncharacterized protein</fullName>
    </submittedName>
</protein>
<feature type="compositionally biased region" description="Low complexity" evidence="2">
    <location>
        <begin position="117"/>
        <end position="133"/>
    </location>
</feature>
<dbReference type="PANTHER" id="PTHR30634">
    <property type="entry name" value="OUTER MEMBRANE LOLAB LIPOPROTEIN INSERTION APPARATUS"/>
    <property type="match status" value="1"/>
</dbReference>
<name>A0A561P9Q4_9BACT</name>
<sequence length="792" mass="88168">MSVHILGIRHHGPGSARNVKAFLEELQPDIVLIEGPPEADALLPWAGHDDLQPPVAILAWQPDNPRKACFYPFAAFSPEWQAILYAKEHRIPARFMDLPLAHVFGLENEAAAKAAAANEGAAGENNTGDTTGDNGDEKALLNSARQSILQTRQHARQDNHVAEDDEVVPFPVRRDPISHLAAAAGYDDGERWWEHMFEYRQQQEQVFEAVNDAMQALREELPQRDNHVEQLREAWMRKCIRAAEKEMFQRIAVICGAWHGPALQNMPKPKEDNDLLKSLPKAKVATTWIPWTYSRLSYESGYGAGIPSPGWYEHIWEHPTDDGTRWMALVAKLFREQQQDTSVAHVMEAVRLANALAALRQYSRPGLEELNEATLSVLCNGEPVLMQLIRDQLIIRNRIGKVPHEVPAPPLQSDITQWQKKLRLPQTADFKDYQLDLRKENDLERSIFLHRLQLLEIRWGTRQEVSGKGTFKEQWRLQWDPSYSIDIIEKGSWGNTVAEAASNYVIDTAHHTGTLQQVCQMLESAIPAELPAVVDILIHRINNLAATSGDVLQLMQVIPPLVNISKFGNVRKTDAELVNGIIESMIDRICISLPAASTSITEDAALALLELFYGMNDAIGLLQHAALTGSWHNTLQAIAGNRQSAPMIAGYATRLLFDGRILRGEPLLQGFSVAMSVANPPAVAASWLEGFLKGSGTLLLLDESLWGMVYSWVSQLENDIFIQVLPLLRRTFSNFTAPERKKLGAKVKQGGSDTSIKIVATGETDAARGEQGIRVVMQMLGLVDSKLLSDGA</sequence>
<dbReference type="Proteomes" id="UP000320811">
    <property type="component" value="Unassembled WGS sequence"/>
</dbReference>
<keyword evidence="4" id="KW-1185">Reference proteome</keyword>
<dbReference type="EMBL" id="VIWO01000010">
    <property type="protein sequence ID" value="TWF34872.1"/>
    <property type="molecule type" value="Genomic_DNA"/>
</dbReference>
<dbReference type="Pfam" id="PF18934">
    <property type="entry name" value="DUF5682"/>
    <property type="match status" value="1"/>
</dbReference>
<dbReference type="RefSeq" id="WP_222429190.1">
    <property type="nucleotide sequence ID" value="NZ_VIWO01000010.1"/>
</dbReference>
<evidence type="ECO:0000313" key="3">
    <source>
        <dbReference type="EMBL" id="TWF34872.1"/>
    </source>
</evidence>
<feature type="region of interest" description="Disordered" evidence="2">
    <location>
        <begin position="117"/>
        <end position="137"/>
    </location>
</feature>
<organism evidence="3 4">
    <name type="scientific">Chitinophaga polysaccharea</name>
    <dbReference type="NCBI Taxonomy" id="1293035"/>
    <lineage>
        <taxon>Bacteria</taxon>
        <taxon>Pseudomonadati</taxon>
        <taxon>Bacteroidota</taxon>
        <taxon>Chitinophagia</taxon>
        <taxon>Chitinophagales</taxon>
        <taxon>Chitinophagaceae</taxon>
        <taxon>Chitinophaga</taxon>
    </lineage>
</organism>
<evidence type="ECO:0000256" key="2">
    <source>
        <dbReference type="SAM" id="MobiDB-lite"/>
    </source>
</evidence>
<gene>
    <name evidence="3" type="ORF">FHW36_11070</name>
</gene>
<accession>A0A561P9Q4</accession>
<dbReference type="PANTHER" id="PTHR30634:SF14">
    <property type="match status" value="1"/>
</dbReference>
<evidence type="ECO:0000256" key="1">
    <source>
        <dbReference type="SAM" id="Coils"/>
    </source>
</evidence>
<dbReference type="InterPro" id="IPR050458">
    <property type="entry name" value="LolB"/>
</dbReference>
<reference evidence="3 4" key="1">
    <citation type="submission" date="2019-06" db="EMBL/GenBank/DDBJ databases">
        <title>Sorghum-associated microbial communities from plants grown in Nebraska, USA.</title>
        <authorList>
            <person name="Schachtman D."/>
        </authorList>
    </citation>
    <scope>NUCLEOTIDE SEQUENCE [LARGE SCALE GENOMIC DNA]</scope>
    <source>
        <strain evidence="3 4">1209</strain>
    </source>
</reference>
<keyword evidence="1" id="KW-0175">Coiled coil</keyword>
<dbReference type="InterPro" id="IPR043737">
    <property type="entry name" value="DUF5682"/>
</dbReference>
<proteinExistence type="predicted"/>